<dbReference type="Gene3D" id="3.30.70.270">
    <property type="match status" value="1"/>
</dbReference>
<evidence type="ECO:0000256" key="15">
    <source>
        <dbReference type="ARBA" id="ARBA00022520"/>
    </source>
</evidence>
<keyword evidence="45 67" id="KW-0693">Viral RNA replication</keyword>
<dbReference type="EC" id="2.7.7.48" evidence="67"/>
<evidence type="ECO:0000256" key="37">
    <source>
        <dbReference type="ARBA" id="ARBA00022809"/>
    </source>
</evidence>
<feature type="region of interest" description="Disordered" evidence="68">
    <location>
        <begin position="213"/>
        <end position="236"/>
    </location>
</feature>
<keyword evidence="41 67" id="KW-0946">Virion</keyword>
<comment type="function">
    <text evidence="67">Capsid protein VP3: Forms an icosahedral capsid of pseudo T=3 symmetry with capsid proteins VP2 and VP3. The capsid is 300 Angstroms in diameter, composed of 60 copies of each capsid protein and enclosing the viral positive strand RNA genome.</text>
</comment>
<dbReference type="PROSITE" id="PS51218">
    <property type="entry name" value="SF3_HELICASE_2"/>
    <property type="match status" value="1"/>
</dbReference>
<dbReference type="GO" id="GO:0044694">
    <property type="term" value="P:symbiont genome entry into host cell via pore formation in plasma membrane"/>
    <property type="evidence" value="ECO:0007669"/>
    <property type="project" value="UniProtKB-KW"/>
</dbReference>
<evidence type="ECO:0000256" key="45">
    <source>
        <dbReference type="ARBA" id="ARBA00022953"/>
    </source>
</evidence>
<proteinExistence type="inferred from homology"/>
<keyword evidence="34 67" id="KW-1161">Viral attachment to host cell</keyword>
<evidence type="ECO:0000256" key="39">
    <source>
        <dbReference type="ARBA" id="ARBA00022840"/>
    </source>
</evidence>
<keyword evidence="54 67" id="KW-1262">Eukaryotic host gene expression shutoff by virus</keyword>
<dbReference type="GO" id="GO:0075509">
    <property type="term" value="P:endocytosis involved in viral entry into host cell"/>
    <property type="evidence" value="ECO:0007669"/>
    <property type="project" value="UniProtKB-KW"/>
</dbReference>
<keyword evidence="13 67" id="KW-0696">RNA-directed RNA polymerase</keyword>
<comment type="catalytic activity">
    <reaction evidence="60 67">
        <text>Selective cleavage of Tyr-|-Gly bond in the picornavirus polyprotein.</text>
        <dbReference type="EC" id="3.4.22.29"/>
    </reaction>
</comment>
<comment type="subunit">
    <text evidence="9">Interacts with protein 3CD.</text>
</comment>
<keyword evidence="43 67" id="KW-0694">RNA-binding</keyword>
<dbReference type="InterPro" id="IPR043502">
    <property type="entry name" value="DNA/RNA_pol_sf"/>
</dbReference>
<keyword evidence="39 67" id="KW-0067">ATP-binding</keyword>
<dbReference type="GO" id="GO:0006260">
    <property type="term" value="P:DNA replication"/>
    <property type="evidence" value="ECO:0007669"/>
    <property type="project" value="UniProtKB-KW"/>
</dbReference>
<comment type="function">
    <text evidence="66">Acts as a primer for viral RNA replication and remains covalently bound to viral genomic RNA. VPg is uridylylated prior to priming replication into VPg-pUpU. The oriI viral genomic sequence may act as a template for this. The VPg-pUpU is then used as primer on the genomic RNA poly(A) by the RNA-dependent RNA polymerase to replicate the viral genome. During genome replication, the VPg-RNA linkage is removed by the host TDP2, thereby accelerating replication. During the late stage of the replication cycle, host TDP2 is excluded from sites of viral RNA synthesis and encapsidation, allowing for the generation of progeny virions.</text>
</comment>
<dbReference type="Pfam" id="PF22663">
    <property type="entry name" value="Rhv_5"/>
    <property type="match status" value="1"/>
</dbReference>
<comment type="function">
    <text evidence="67">Viral protein genome-linked: acts as a primer for viral RNA replication and remains covalently bound to viral genomic RNA. VPg is uridylylated prior to priming replication into VPg-pUpU. The oriI viral genomic sequence may act as a template for this. The VPg-pUpU is then used as primer on the genomic RNA poly(A) by the RNA-dependent RNA polymerase to replicate the viral genome.</text>
</comment>
<comment type="catalytic activity">
    <reaction evidence="64 67">
        <text>a ribonucleoside 5'-triphosphate + H2O = a ribonucleoside 5'-diphosphate + phosphate + H(+)</text>
        <dbReference type="Rhea" id="RHEA:23680"/>
        <dbReference type="ChEBI" id="CHEBI:15377"/>
        <dbReference type="ChEBI" id="CHEBI:15378"/>
        <dbReference type="ChEBI" id="CHEBI:43474"/>
        <dbReference type="ChEBI" id="CHEBI:57930"/>
        <dbReference type="ChEBI" id="CHEBI:61557"/>
        <dbReference type="EC" id="3.6.1.15"/>
    </reaction>
</comment>
<dbReference type="Pfam" id="PF00680">
    <property type="entry name" value="RdRP_1"/>
    <property type="match status" value="1"/>
</dbReference>
<dbReference type="Gene3D" id="4.10.880.10">
    <property type="entry name" value="Poliovirus 3D polymerase Domain 1 (Nucleotidyltransferase)"/>
    <property type="match status" value="2"/>
</dbReference>
<dbReference type="InterPro" id="IPR014838">
    <property type="entry name" value="P3A"/>
</dbReference>
<evidence type="ECO:0000259" key="70">
    <source>
        <dbReference type="PROSITE" id="PS51218"/>
    </source>
</evidence>
<evidence type="ECO:0000256" key="22">
    <source>
        <dbReference type="ARBA" id="ARBA00022632"/>
    </source>
</evidence>
<evidence type="ECO:0000256" key="12">
    <source>
        <dbReference type="ARBA" id="ARBA00022482"/>
    </source>
</evidence>
<keyword evidence="59 67" id="KW-0407">Ion channel</keyword>
<dbReference type="Pfam" id="PF00910">
    <property type="entry name" value="RNA_helicase"/>
    <property type="match status" value="1"/>
</dbReference>
<dbReference type="GO" id="GO:0034220">
    <property type="term" value="P:monoatomic ion transmembrane transport"/>
    <property type="evidence" value="ECO:0007669"/>
    <property type="project" value="UniProtKB-KW"/>
</dbReference>
<keyword evidence="47 67" id="KW-1182">Viral ion channel</keyword>
<dbReference type="GO" id="GO:0039618">
    <property type="term" value="C:T=pseudo3 icosahedral viral capsid"/>
    <property type="evidence" value="ECO:0007669"/>
    <property type="project" value="UniProtKB-KW"/>
</dbReference>
<evidence type="ECO:0000256" key="2">
    <source>
        <dbReference type="ARBA" id="ARBA00004147"/>
    </source>
</evidence>
<feature type="domain" description="Peptidase C3" evidence="71">
    <location>
        <begin position="1500"/>
        <end position="1678"/>
    </location>
</feature>
<evidence type="ECO:0000256" key="56">
    <source>
        <dbReference type="ARBA" id="ARBA00023280"/>
    </source>
</evidence>
<evidence type="ECO:0000256" key="66">
    <source>
        <dbReference type="ARBA" id="ARBA00054285"/>
    </source>
</evidence>
<dbReference type="EC" id="3.4.22.29" evidence="67"/>
<dbReference type="FunFam" id="1.20.960.20:FF:000001">
    <property type="entry name" value="Genome polyprotein"/>
    <property type="match status" value="1"/>
</dbReference>
<evidence type="ECO:0000256" key="47">
    <source>
        <dbReference type="ARBA" id="ARBA00023039"/>
    </source>
</evidence>
<keyword evidence="20 67" id="KW-0945">Host-virus interaction</keyword>
<evidence type="ECO:0000256" key="43">
    <source>
        <dbReference type="ARBA" id="ARBA00022884"/>
    </source>
</evidence>
<evidence type="ECO:0000256" key="46">
    <source>
        <dbReference type="ARBA" id="ARBA00022995"/>
    </source>
</evidence>
<sequence>MGAQVSKQSVGAHETTVHAGSGAVVKYFNINYYKDAASSGLTKQDFSQDPSKFTQPIADVLTNPALMSPSVEACGYSDRLKQITIGSSTITTQDAVNTVLAYGEWPSYLSDLDATSVDKPTHPETSSDRFYTLGSVTWNATSKGWWWKLPDCLKDMGIFGQNMYYHSMGRSGYIIHTQCNATKFNSGCLLVVVVPEHQLAYIGGTKASVSYNHTHPGESGHEIGKNTTNRGSHEPDENPFFSCNGTLLGNLTIFPHQLINLRTNNSSTIVVPYINCTPMDNMLRHNNVSLLIIPICPLRTSNGAPTTLPITISIAPDKSEFSGAKQNQTQGIPMRLPSGSNQFMTTEDEQSPNILPNFHPTKKIHIPGEIKTIMDMARVDSFMPINNIQSQLQDVSVYNVQVTPQAEGKILVIPLDMSNTLFATTLLGEVLNYYSNWSGSIKLSFMCVCDSFSTGKFLIAYTPPGAGLPTDRKQAMLGVHTIWDLGLQSTCNMVIPWISAHNYRRTKADKFTEGGYVSVWYQTTFVSTSLAGCIMVTCSACPDMAVRMMRDTPMMKQEVNIQQNPVENFIDETLKEVLVVPNTKETGPIHTTKPTSLSALEIGATAQVEPEDMIETRYVYNDNSNAETTIENFLGRSALWANLTLERGFKKWEISFQEHAQVRKKFEMFTYLRYDLEITVVTDNTGLMQIMYVPPGIDAPDSANSQLWDSASNPSVFYQPHSGFPRFTIPFTGIASAYYMFYDGYDSNEQGSTRYGIGTTNDMGLLCIRALNNTEKDKVKIFAKPKHITAWIPRPPRATQYVSRYSVNYNIPKTGSTTSELEQKHFLVPREDIKNVGPSDMFVHTRDAIFRCAHLTNPTEDTILLAISSDLQVDSASEPGPDFIPDCDCTTGTYYCHSKDRYYPIEFKQHDWYEIQESIYYPKHIQYNILIGEGPCQPGDCGGKLLCKHGVIGMITAGGDNHVAFIDLRCYTDLAQHQGLKDYVNQLGGAFGEGFTSTIKQTLTETCGTITDKLTSKVVKWLIRIISALTIMIRNSADIPTITATLALLGCSGSPWKFIKSKVCHWLGVQPPPSRQGDSWLKKFTEFCNAARGLEWIGDKLSKFIDWLKSKIVPTVQRKAETLRECKKIPLYKEQVKAFSKATEEAQNELITNINKLEKGLLELAPLYAVEAKQVREIQIEIRRMMCFKKSHRAEPVCILLHGQPGCGKSLLTTVISRGLTTEAEVYSLPPDPKHFDGYNQQHVVIMDDVGQNPDGRDLSLFCQMVSTTEFVVPMASLEDKGKTFTSDYVLASTNLNSLSPPTVTIPEAIDRRFFLDCDVKIMTGYSNNGVLNVAKSLQPCSSCPIPNHYKQCCPLLCGKAVVLQNKRTQGSYSVLTVVEQLRQERKNRQSVQVDLSAIFQGLGDEQTPGFIIDLLSASKDPRVIEYCESEGWIKSLKQNKLERELNYTQYCLNCLGSLVLILGTVYAVYKLMCLAQGPYSGLPQPKPSKPELRKAMVQGPEHEFGMALLKRNCHIATTDRGEFNLLGIHDNCAVLPTHAEPGDTILLDGYEVNVLKQQIITDFNDVDTEITILWLDRKEKFRDIRRFIPEHVKEWSNMRLITNVSKFPMLDLEVGSVVPFGELSLSGNPTTRLMKYNYPTQPGQCGGVIMSTGNIIGIHVGGNGRVGYCASLTRNYFAATQGEIITKFSVRDLGLNTINTPSKTKLHPSVFHDIFPGVKEPAVLSNFDPRLEVDLKESVLSKYKGNKGCEMNEFIRTAVDHYTAQLFMLDINPEPITLEQAIYGTEGLEPLDLNTSAGFPYVTLGVRKKDILNRTTKDVTKLQQMMDKFGLDLPYVTYLKDELRAPEKIRKGKTRAIEAASMNDTAFFRMTFGNLYAAFHKNPGTLTGSAIGCDPDIFWSQIYSCMEQNLLAFDYTNYDGSLDPVWFKALEMVLDNLGFPGYLMSRLNKTTHIFKDEIYKVEGGMPSGISGTSVFNTMINNIILRTLVLETYKNINLDKLKIVAYGDDILASYPDELDPEQLAQAGVKYGLTITPADKSTEFKKVTWQNVTFLKRGFEPDMKHPFLIHPIFPMSEIYESIRWTKDPKNTQDHVYSLCLLSWHNGEEKYNDFIQKVRSTSVGRALYLPPYSVLYRAWIDKFI</sequence>
<evidence type="ECO:0000256" key="13">
    <source>
        <dbReference type="ARBA" id="ARBA00022484"/>
    </source>
</evidence>
<keyword evidence="12 67" id="KW-1113">Inhibition of host RLR pathway by virus</keyword>
<dbReference type="EC" id="3.4.22.28" evidence="67"/>
<keyword evidence="48 67" id="KW-1072">Activation of host autophagy by virus</keyword>
<dbReference type="SUPFAM" id="SSF89043">
    <property type="entry name" value="Soluble domain of poliovirus core protein 3a"/>
    <property type="match status" value="1"/>
</dbReference>
<dbReference type="GO" id="GO:0039694">
    <property type="term" value="P:viral RNA genome replication"/>
    <property type="evidence" value="ECO:0007669"/>
    <property type="project" value="InterPro"/>
</dbReference>
<evidence type="ECO:0000256" key="34">
    <source>
        <dbReference type="ARBA" id="ARBA00022804"/>
    </source>
</evidence>
<evidence type="ECO:0000256" key="55">
    <source>
        <dbReference type="ARBA" id="ARBA00023255"/>
    </source>
</evidence>
<evidence type="ECO:0000256" key="61">
    <source>
        <dbReference type="ARBA" id="ARBA00045482"/>
    </source>
</evidence>
<dbReference type="GO" id="GO:0005524">
    <property type="term" value="F:ATP binding"/>
    <property type="evidence" value="ECO:0007669"/>
    <property type="project" value="UniProtKB-KW"/>
</dbReference>
<evidence type="ECO:0000256" key="20">
    <source>
        <dbReference type="ARBA" id="ARBA00022581"/>
    </source>
</evidence>
<dbReference type="GO" id="GO:0039520">
    <property type="term" value="P:symbiont-mediated activation of host autophagy"/>
    <property type="evidence" value="ECO:0007669"/>
    <property type="project" value="UniProtKB-KW"/>
</dbReference>
<dbReference type="GO" id="GO:0006508">
    <property type="term" value="P:proteolysis"/>
    <property type="evidence" value="ECO:0007669"/>
    <property type="project" value="UniProtKB-KW"/>
</dbReference>
<evidence type="ECO:0000256" key="28">
    <source>
        <dbReference type="ARBA" id="ARBA00022707"/>
    </source>
</evidence>
<comment type="function">
    <text evidence="67">Capsid protein VP1: Forms an icosahedral capsid of pseudo T=3 symmetry with capsid proteins VP2 and VP3. The capsid is 300 Angstroms in diameter, composed of 60 copies of each capsid protein and enclosing the viral positive strand RNA genome. Capsid protein VP1 mainly forms the vertices of the capsid. Capsid protein VP1 interacts with host cell receptor to provide virion attachment to target host cells. This attachment induces virion internalization. Tyrosine kinases are probably involved in the entry process. After binding to its receptor, the capsid undergoes conformational changes. Capsid protein VP1 N-terminus (that contains an amphipathic alpha-helix) and capsid protein VP4 are externalized. Together, they shape a pore in the host membrane through which viral genome is translocated to host cell cytoplasm. After genome has been released, the channel shrinks.</text>
</comment>
<keyword evidence="24 67" id="KW-0808">Transferase</keyword>
<keyword evidence="23 67" id="KW-0645">Protease</keyword>
<evidence type="ECO:0000256" key="29">
    <source>
        <dbReference type="ARBA" id="ARBA00022723"/>
    </source>
</evidence>
<comment type="function">
    <text evidence="67">Capsid protein VP2: Forms an icosahedral capsid of pseudo T=3 symmetry with capsid proteins VP2 and VP3. The capsid is 300 Angstroms in diameter, composed of 60 copies of each capsid protein and enclosing the viral positive strand RNA genome.</text>
</comment>
<evidence type="ECO:0000256" key="24">
    <source>
        <dbReference type="ARBA" id="ARBA00022679"/>
    </source>
</evidence>
<evidence type="ECO:0000313" key="72">
    <source>
        <dbReference type="EMBL" id="ARE30270.1"/>
    </source>
</evidence>
<keyword evidence="52 67" id="KW-1099">Inhibition of host mRNA nuclear export by virus</keyword>
<feature type="compositionally biased region" description="Basic and acidic residues" evidence="68">
    <location>
        <begin position="215"/>
        <end position="224"/>
    </location>
</feature>
<keyword evidence="53 67" id="KW-1035">Host cytoplasm</keyword>
<comment type="subunit">
    <text evidence="62">Homodimer. Interacts with host GBF1. Interacts (via GOLD domain) with host ACBD3 (via GOLD domain); this interaction allows the formation of a viral protein 3A/ACBD3 heterotetramer with a 2:2 stoichiometry, which will stimulate the recruitment of host PI4KB in order to synthesize PI4P at the viral RNA replication sites.</text>
</comment>
<dbReference type="Pfam" id="PF00073">
    <property type="entry name" value="Rhv"/>
    <property type="match status" value="2"/>
</dbReference>
<evidence type="ECO:0000256" key="4">
    <source>
        <dbReference type="ARBA" id="ARBA00004328"/>
    </source>
</evidence>
<evidence type="ECO:0000256" key="51">
    <source>
        <dbReference type="ARBA" id="ARBA00023136"/>
    </source>
</evidence>
<dbReference type="InterPro" id="IPR014759">
    <property type="entry name" value="Helicase_SF3_ssRNA_vir"/>
</dbReference>
<keyword evidence="17 67" id="KW-1192">Host mRNA suppression by virus</keyword>
<dbReference type="InterPro" id="IPR009003">
    <property type="entry name" value="Peptidase_S1_PA"/>
</dbReference>
<keyword evidence="19" id="KW-1048">Host nucleus</keyword>
<evidence type="ECO:0000259" key="69">
    <source>
        <dbReference type="PROSITE" id="PS50507"/>
    </source>
</evidence>
<evidence type="ECO:0000256" key="49">
    <source>
        <dbReference type="ARBA" id="ARBA00023065"/>
    </source>
</evidence>
<evidence type="ECO:0000256" key="65">
    <source>
        <dbReference type="ARBA" id="ARBA00049974"/>
    </source>
</evidence>
<dbReference type="PROSITE" id="PS51874">
    <property type="entry name" value="PCV_3C_PRO"/>
    <property type="match status" value="1"/>
</dbReference>
<comment type="subunit">
    <text evidence="10">Interacts with protein 3AB and with RNA-directed RNA polymerase.</text>
</comment>
<keyword evidence="15 67" id="KW-0191">Covalent protein-RNA linkage</keyword>
<evidence type="ECO:0000256" key="11">
    <source>
        <dbReference type="ARBA" id="ARBA00022448"/>
    </source>
</evidence>
<evidence type="ECO:0000256" key="9">
    <source>
        <dbReference type="ARBA" id="ARBA00011647"/>
    </source>
</evidence>
<evidence type="ECO:0000256" key="54">
    <source>
        <dbReference type="ARBA" id="ARBA00023247"/>
    </source>
</evidence>
<evidence type="ECO:0000256" key="48">
    <source>
        <dbReference type="ARBA" id="ARBA00023050"/>
    </source>
</evidence>
<keyword evidence="31 67" id="KW-0547">Nucleotide-binding</keyword>
<dbReference type="GO" id="GO:0044162">
    <property type="term" value="C:host cell cytoplasmic vesicle membrane"/>
    <property type="evidence" value="ECO:0007669"/>
    <property type="project" value="UniProtKB-SubCell"/>
</dbReference>
<evidence type="ECO:0000256" key="1">
    <source>
        <dbReference type="ARBA" id="ARBA00001946"/>
    </source>
</evidence>
<evidence type="ECO:0000256" key="23">
    <source>
        <dbReference type="ARBA" id="ARBA00022670"/>
    </source>
</evidence>
<keyword evidence="27 67" id="KW-1143">T=pseudo3 icosahedral capsid protein</keyword>
<comment type="function">
    <text evidence="61">Localizes the viral replication complex to the surface of membranous vesicles. It inhibits host cell endoplasmic reticulum-to-Golgi apparatus transport and causes the disassembly of the Golgi complex, possibly through GBF1 interaction. This would result in depletion of MHC, trail receptors and IFN receptors at the host cell surface. Plays an essential role in viral RNA replication by recruiting ACBD3 and PI4KB at the viral replication sites, thereby allowing the formation of the rearranged membranous structures where viral replication takes place.</text>
</comment>
<dbReference type="Gene3D" id="2.60.120.20">
    <property type="match status" value="3"/>
</dbReference>
<dbReference type="GO" id="GO:0003724">
    <property type="term" value="F:RNA helicase activity"/>
    <property type="evidence" value="ECO:0007669"/>
    <property type="project" value="InterPro"/>
</dbReference>
<keyword evidence="14 67" id="KW-1036">Host cytoplasmic vesicle</keyword>
<comment type="subcellular location">
    <subcellularLocation>
        <location evidence="3">Host cytoplasmic vesicle membrane</location>
        <topology evidence="3">Peripheral membrane protein</topology>
        <orientation evidence="3">Cytoplasmic side</orientation>
    </subcellularLocation>
    <subcellularLocation>
        <location evidence="2">Host nucleus</location>
    </subcellularLocation>
    <subcellularLocation>
        <location evidence="4">Virion</location>
    </subcellularLocation>
</comment>
<feature type="domain" description="RdRp catalytic" evidence="69">
    <location>
        <begin position="1909"/>
        <end position="2022"/>
    </location>
</feature>
<dbReference type="PROSITE" id="PS50507">
    <property type="entry name" value="RDRP_SSRNA_POS"/>
    <property type="match status" value="1"/>
</dbReference>
<evidence type="ECO:0000256" key="44">
    <source>
        <dbReference type="ARBA" id="ARBA00022890"/>
    </source>
</evidence>
<feature type="domain" description="SF3 helicase" evidence="70">
    <location>
        <begin position="1176"/>
        <end position="1333"/>
    </location>
</feature>
<dbReference type="PRINTS" id="PR00918">
    <property type="entry name" value="CALICVIRUSNS"/>
</dbReference>
<evidence type="ECO:0000256" key="40">
    <source>
        <dbReference type="ARBA" id="ARBA00022842"/>
    </source>
</evidence>
<evidence type="ECO:0000256" key="58">
    <source>
        <dbReference type="ARBA" id="ARBA00023296"/>
    </source>
</evidence>
<keyword evidence="57 67" id="KW-0449">Lipoprotein</keyword>
<evidence type="ECO:0000256" key="42">
    <source>
        <dbReference type="ARBA" id="ARBA00022870"/>
    </source>
</evidence>
<dbReference type="InterPro" id="IPR007094">
    <property type="entry name" value="RNA-dir_pol_PSvirus"/>
</dbReference>
<keyword evidence="26" id="KW-0235">DNA replication</keyword>
<keyword evidence="40" id="KW-0460">Magnesium</keyword>
<dbReference type="EMBL" id="KY348786">
    <property type="protein sequence ID" value="ARE30270.1"/>
    <property type="molecule type" value="Genomic_RNA"/>
</dbReference>
<evidence type="ECO:0000256" key="60">
    <source>
        <dbReference type="ARBA" id="ARBA00024513"/>
    </source>
</evidence>
<dbReference type="InterPro" id="IPR001205">
    <property type="entry name" value="RNA-dir_pol_C"/>
</dbReference>
<dbReference type="CDD" id="cd00205">
    <property type="entry name" value="rhv_like"/>
    <property type="match status" value="3"/>
</dbReference>
<dbReference type="InterPro" id="IPR000199">
    <property type="entry name" value="Peptidase_C3A/C3B_picornavir"/>
</dbReference>
<evidence type="ECO:0000256" key="63">
    <source>
        <dbReference type="ARBA" id="ARBA00046779"/>
    </source>
</evidence>
<evidence type="ECO:0000256" key="8">
    <source>
        <dbReference type="ARBA" id="ARBA00011474"/>
    </source>
</evidence>
<evidence type="ECO:0000256" key="59">
    <source>
        <dbReference type="ARBA" id="ARBA00023303"/>
    </source>
</evidence>
<comment type="similarity">
    <text evidence="5 67">Belongs to the picornaviruses polyprotein family.</text>
</comment>
<dbReference type="InterPro" id="IPR001676">
    <property type="entry name" value="Picornavirus_capsid"/>
</dbReference>
<comment type="function">
    <text evidence="67">Capsid protein VP0: Component of immature procapsids, which is cleaved into capsid proteins VP4 and VP2 after maturation. Allows the capsid to remain inactive before the maturation step.</text>
</comment>
<dbReference type="GO" id="GO:0003723">
    <property type="term" value="F:RNA binding"/>
    <property type="evidence" value="ECO:0007669"/>
    <property type="project" value="UniProtKB-KW"/>
</dbReference>
<comment type="function">
    <text evidence="67">Protein 3AB: Localizes the viral replication complex to the surface of membranous vesicles. Together with protein 3CD binds the Cis-Active RNA Element (CRE) which is involved in RNA synthesis initiation. Acts as a cofactor to stimulate the activity of 3D polymerase, maybe through a nucleid acid chaperone activity.</text>
</comment>
<dbReference type="InterPro" id="IPR000605">
    <property type="entry name" value="Helicase_SF3_ssDNA/RNA_vir"/>
</dbReference>
<evidence type="ECO:0000256" key="31">
    <source>
        <dbReference type="ARBA" id="ARBA00022741"/>
    </source>
</evidence>
<keyword evidence="55 67" id="KW-1172">Pore-mediated penetration of viral genome into host cell</keyword>
<evidence type="ECO:0000256" key="25">
    <source>
        <dbReference type="ARBA" id="ARBA00022695"/>
    </source>
</evidence>
<keyword evidence="46 67" id="KW-1190">Host gene expression shutoff by virus</keyword>
<keyword evidence="29" id="KW-0479">Metal-binding</keyword>
<evidence type="ECO:0000256" key="21">
    <source>
        <dbReference type="ARBA" id="ARBA00022595"/>
    </source>
</evidence>
<evidence type="ECO:0000256" key="67">
    <source>
        <dbReference type="RuleBase" id="RU364118"/>
    </source>
</evidence>
<keyword evidence="58 67" id="KW-1160">Virus entry into host cell</keyword>
<dbReference type="Gene3D" id="1.20.960.20">
    <property type="match status" value="1"/>
</dbReference>
<comment type="subunit">
    <text evidence="6">Interacts with RNA-directed RNA polymerase.</text>
</comment>
<keyword evidence="30 67" id="KW-0677">Repeat</keyword>
<comment type="function">
    <text evidence="67">Capsid protein VP4: Lies on the inner surface of the capsid shell. After binding to the host receptor, the capsid undergoes conformational changes. Capsid protein VP4 is released, Capsid protein VP1 N-terminus is externalized, and together, they shape a pore in the host membrane through which the viral genome is translocated into the host cell cytoplasm.</text>
</comment>
<evidence type="ECO:0000256" key="50">
    <source>
        <dbReference type="ARBA" id="ARBA00023090"/>
    </source>
</evidence>
<dbReference type="GO" id="GO:0019062">
    <property type="term" value="P:virion attachment to host cell"/>
    <property type="evidence" value="ECO:0007669"/>
    <property type="project" value="UniProtKB-KW"/>
</dbReference>
<dbReference type="Gene3D" id="4.10.80.10">
    <property type="entry name" value="Picornavirus coat protein VP4"/>
    <property type="match status" value="1"/>
</dbReference>
<comment type="function">
    <text evidence="67">Protease 3C: Major viral protease that mediates proteolytic processing of the polyprotein. Cleaves host EIF5B, contributing to host translation shutoff. Cleaves also host PABPC1, contributing to host translation shutoff.</text>
</comment>
<dbReference type="Pfam" id="PF00548">
    <property type="entry name" value="Peptidase_C3"/>
    <property type="match status" value="1"/>
</dbReference>
<comment type="function">
    <text evidence="67">Protease 2A: Cysteine protease that cleaves viral polyprotein and specific host proteins.</text>
</comment>
<dbReference type="GO" id="GO:0003968">
    <property type="term" value="F:RNA-directed RNA polymerase activity"/>
    <property type="evidence" value="ECO:0007669"/>
    <property type="project" value="UniProtKB-KW"/>
</dbReference>
<dbReference type="SUPFAM" id="SSF50494">
    <property type="entry name" value="Trypsin-like serine proteases"/>
    <property type="match status" value="2"/>
</dbReference>
<dbReference type="InterPro" id="IPR044067">
    <property type="entry name" value="PCV_3C_PRO"/>
</dbReference>
<evidence type="ECO:0000256" key="35">
    <source>
        <dbReference type="ARBA" id="ARBA00022806"/>
    </source>
</evidence>
<evidence type="ECO:0000256" key="68">
    <source>
        <dbReference type="SAM" id="MobiDB-lite"/>
    </source>
</evidence>
<comment type="function">
    <text evidence="67">RNA-directed RNA polymerase: Replicates the viral genomic RNA on the surface of intracellular membranes. May form linear arrays of subunits that propagate along a strong head-to-tail interaction called interface-I. Covalently attaches UMP to a tyrosine of VPg, which is used to prime RNA synthesis. The positive stranded RNA genome is first replicated at virus induced membranous vesicles, creating a dsRNA genomic replication form. This dsRNA is then used as template to synthesize positive stranded RNA genomes. ss(+)RNA genomes are either translated, replicated or encapsidated.</text>
</comment>
<keyword evidence="37 67" id="KW-1193">Eukaryotic host translation shutoff by virus</keyword>
<comment type="function">
    <text evidence="65">Plays an essential role in the virus replication cycle by acting as a viroporin. Creates a pore in the host endoplasmic reticulum and as a consequence releases Ca2+ in the cytoplasm of infected cell. In turn, high levels of cytoplasmic calcium may trigger membrane trafficking and transport of viral ER-associated proteins to viroplasms, sites of viral genome replication.</text>
</comment>
<protein>
    <recommendedName>
        <fullName evidence="67">Genome polyprotein</fullName>
    </recommendedName>
    <component>
        <recommendedName>
            <fullName evidence="67">P3</fullName>
        </recommendedName>
    </component>
    <component>
        <recommendedName>
            <fullName evidence="67">Protein 3AB</fullName>
        </recommendedName>
    </component>
    <component>
        <recommendedName>
            <fullName evidence="67">P2</fullName>
        </recommendedName>
    </component>
    <component>
        <recommendedName>
            <fullName evidence="67">P1</fullName>
        </recommendedName>
    </component>
    <component>
        <recommendedName>
            <fullName evidence="67">Capsid protein VP0</fullName>
        </recommendedName>
        <alternativeName>
            <fullName evidence="67">VP4-VP2</fullName>
        </alternativeName>
    </component>
    <component>
        <recommendedName>
            <fullName evidence="67">Capsid protein VP4</fullName>
        </recommendedName>
        <alternativeName>
            <fullName evidence="67">P1A</fullName>
        </alternativeName>
        <alternativeName>
            <fullName evidence="67">Virion protein 4</fullName>
        </alternativeName>
    </component>
    <component>
        <recommendedName>
            <fullName evidence="67">Capsid protein VP2</fullName>
        </recommendedName>
        <alternativeName>
            <fullName evidence="67">P1B</fullName>
        </alternativeName>
        <alternativeName>
            <fullName evidence="67">Virion protein 2</fullName>
        </alternativeName>
    </component>
    <component>
        <recommendedName>
            <fullName evidence="67">Capsid protein VP3</fullName>
        </recommendedName>
        <alternativeName>
            <fullName evidence="67">P1C</fullName>
        </alternativeName>
        <alternativeName>
            <fullName evidence="67">Virion protein 3</fullName>
        </alternativeName>
    </component>
    <component>
        <recommendedName>
            <fullName evidence="67">Capsid protein VP1</fullName>
        </recommendedName>
        <alternativeName>
            <fullName evidence="67">P1D</fullName>
        </alternativeName>
        <alternativeName>
            <fullName evidence="67">Virion protein 1</fullName>
        </alternativeName>
    </component>
    <component>
        <recommendedName>
            <fullName evidence="67">Protease 2A</fullName>
            <shortName evidence="67">P2A</shortName>
            <ecNumber evidence="67">3.4.22.29</ecNumber>
        </recommendedName>
        <alternativeName>
            <fullName evidence="67">Picornain 2A</fullName>
        </alternativeName>
        <alternativeName>
            <fullName evidence="67">Protein 2A</fullName>
        </alternativeName>
    </component>
    <component>
        <recommendedName>
            <fullName evidence="67">Protein 2B</fullName>
            <shortName evidence="67">P2B</shortName>
        </recommendedName>
    </component>
    <component>
        <recommendedName>
            <fullName evidence="67">Protein 2C</fullName>
            <shortName evidence="67">P2C</shortName>
            <ecNumber evidence="67">3.6.1.15</ecNumber>
        </recommendedName>
    </component>
    <component>
        <recommendedName>
            <fullName evidence="67">Protein 3A</fullName>
            <shortName evidence="67">P3A</shortName>
        </recommendedName>
    </component>
    <component>
        <recommendedName>
            <fullName evidence="67">Viral protein genome-linked</fullName>
            <shortName evidence="67">VPg</shortName>
        </recommendedName>
        <alternativeName>
            <fullName evidence="67">Protein 3B</fullName>
            <shortName evidence="67">P3B</shortName>
        </alternativeName>
    </component>
    <component>
        <recommendedName>
            <fullName evidence="67">Protein 3CD</fullName>
            <ecNumber evidence="67">3.4.22.28</ecNumber>
        </recommendedName>
    </component>
    <component>
        <recommendedName>
            <fullName evidence="67">Protease 3C</fullName>
            <shortName evidence="67">P3C</shortName>
        </recommendedName>
    </component>
    <component>
        <recommendedName>
            <fullName evidence="67">RNA-directed RNA polymerase</fullName>
            <shortName evidence="67">RdRp</shortName>
            <ecNumber evidence="67">2.7.7.48</ecNumber>
        </recommendedName>
        <alternativeName>
            <fullName evidence="67">3D polymerase</fullName>
            <shortName evidence="67">3Dpol</shortName>
        </alternativeName>
        <alternativeName>
            <fullName evidence="67">Protein 3D</fullName>
            <shortName evidence="67">3D</shortName>
        </alternativeName>
    </component>
</protein>
<keyword evidence="21 67" id="KW-1162">Viral penetration into host cytoplasm</keyword>
<evidence type="ECO:0000256" key="18">
    <source>
        <dbReference type="ARBA" id="ARBA00022561"/>
    </source>
</evidence>
<keyword evidence="49 67" id="KW-0406">Ion transport</keyword>
<comment type="catalytic activity">
    <reaction evidence="67">
        <text>Selective cleavage of Gln-|-Gly bond in the poliovirus polyprotein. In other picornavirus reactions Glu may be substituted for Gln, and Ser or Thr for Gly.</text>
        <dbReference type="EC" id="3.4.22.28"/>
    </reaction>
</comment>
<dbReference type="InterPro" id="IPR004004">
    <property type="entry name" value="Helic/Pol/Pept_Calicivir-typ"/>
</dbReference>
<dbReference type="Gene3D" id="6.10.20.20">
    <property type="entry name" value="Poliovirus 3A protein-like"/>
    <property type="match status" value="1"/>
</dbReference>
<dbReference type="FunFam" id="2.40.10.10:FF:000020">
    <property type="entry name" value="Genome polyprotein"/>
    <property type="match status" value="1"/>
</dbReference>
<dbReference type="SUPFAM" id="SSF88633">
    <property type="entry name" value="Positive stranded ssRNA viruses"/>
    <property type="match status" value="2"/>
</dbReference>
<evidence type="ECO:0000256" key="36">
    <source>
        <dbReference type="ARBA" id="ARBA00022807"/>
    </source>
</evidence>
<keyword evidence="35 67" id="KW-0347">Helicase</keyword>
<dbReference type="GO" id="GO:0006351">
    <property type="term" value="P:DNA-templated transcription"/>
    <property type="evidence" value="ECO:0007669"/>
    <property type="project" value="InterPro"/>
</dbReference>
<comment type="cofactor">
    <cofactor evidence="1">
        <name>Mg(2+)</name>
        <dbReference type="ChEBI" id="CHEBI:18420"/>
    </cofactor>
</comment>
<keyword evidence="22 67" id="KW-1090">Inhibition of host innate immune response by virus</keyword>
<evidence type="ECO:0000256" key="53">
    <source>
        <dbReference type="ARBA" id="ARBA00023200"/>
    </source>
</evidence>
<evidence type="ECO:0000256" key="16">
    <source>
        <dbReference type="ARBA" id="ARBA00022553"/>
    </source>
</evidence>
<evidence type="ECO:0000256" key="30">
    <source>
        <dbReference type="ARBA" id="ARBA00022737"/>
    </source>
</evidence>
<dbReference type="InterPro" id="IPR003138">
    <property type="entry name" value="Pico_P1A"/>
</dbReference>
<dbReference type="GO" id="GO:0039522">
    <property type="term" value="P:symbiont-mediated suppression of host mRNA export from nucleus"/>
    <property type="evidence" value="ECO:0007669"/>
    <property type="project" value="UniProtKB-KW"/>
</dbReference>
<evidence type="ECO:0000259" key="71">
    <source>
        <dbReference type="PROSITE" id="PS51874"/>
    </source>
</evidence>
<comment type="subunit">
    <text evidence="7">Interacts with Viral protein genome-linked and with protein 3CD.</text>
</comment>
<evidence type="ECO:0000256" key="27">
    <source>
        <dbReference type="ARBA" id="ARBA00022706"/>
    </source>
</evidence>
<keyword evidence="56 67" id="KW-0899">Viral immunoevasion</keyword>
<dbReference type="InterPro" id="IPR000081">
    <property type="entry name" value="Peptidase_C3"/>
</dbReference>
<dbReference type="GO" id="GO:0015267">
    <property type="term" value="F:channel activity"/>
    <property type="evidence" value="ECO:0007669"/>
    <property type="project" value="UniProtKB-KW"/>
</dbReference>
<dbReference type="GO" id="GO:0005198">
    <property type="term" value="F:structural molecule activity"/>
    <property type="evidence" value="ECO:0007669"/>
    <property type="project" value="InterPro"/>
</dbReference>
<dbReference type="Pfam" id="PF00947">
    <property type="entry name" value="Pico_P2A"/>
    <property type="match status" value="1"/>
</dbReference>
<evidence type="ECO:0000256" key="3">
    <source>
        <dbReference type="ARBA" id="ARBA00004295"/>
    </source>
</evidence>
<accession>A0A1V0PLJ9</accession>
<comment type="subunit">
    <text evidence="63">Homohexamer; forms a hexameric ring structure with 6-fold symmetry characteristic of AAA+ ATPases. Interacts (via N-terminus) with host RTN3 (via reticulon domain); this interaction is important for viral replication. Interacts with capsid protein VP3; this interaction may be important for virion morphogenesis.</text>
</comment>
<dbReference type="SUPFAM" id="SSF52540">
    <property type="entry name" value="P-loop containing nucleoside triphosphate hydrolases"/>
    <property type="match status" value="1"/>
</dbReference>
<comment type="function">
    <text evidence="67">Protein 3CD: Involved in the viral replication complex and viral polypeptide maturation. It exhibits protease activity with a specificity and catalytic efficiency that is different from protease 3C. Protein 3CD lacks polymerase activity. Protein 3CD binds to the 5'UTR of the viral genome.</text>
</comment>
<evidence type="ECO:0000256" key="57">
    <source>
        <dbReference type="ARBA" id="ARBA00023288"/>
    </source>
</evidence>
<comment type="subunit">
    <text evidence="8">Interacts with capsid protein VP1 and capsid protein VP3 to form heterotrimeric protomers.</text>
</comment>
<dbReference type="InterPro" id="IPR036988">
    <property type="entry name" value="Pico_P1A_sf"/>
</dbReference>
<keyword evidence="38" id="KW-0862">Zinc</keyword>
<keyword evidence="36" id="KW-0788">Thiol protease</keyword>
<dbReference type="InterPro" id="IPR029053">
    <property type="entry name" value="Viral_coat"/>
</dbReference>
<dbReference type="GO" id="GO:0017111">
    <property type="term" value="F:ribonucleoside triphosphate phosphatase activity"/>
    <property type="evidence" value="ECO:0007669"/>
    <property type="project" value="UniProtKB-EC"/>
</dbReference>
<evidence type="ECO:0000256" key="17">
    <source>
        <dbReference type="ARBA" id="ARBA00022557"/>
    </source>
</evidence>
<dbReference type="GO" id="GO:0008270">
    <property type="term" value="F:zinc ion binding"/>
    <property type="evidence" value="ECO:0007669"/>
    <property type="project" value="UniProtKB-KW"/>
</dbReference>
<keyword evidence="16" id="KW-0597">Phosphoprotein</keyword>
<organism evidence="72">
    <name type="scientific">Rhinovirus C</name>
    <dbReference type="NCBI Taxonomy" id="463676"/>
    <lineage>
        <taxon>Viruses</taxon>
        <taxon>Riboviria</taxon>
        <taxon>Orthornavirae</taxon>
        <taxon>Pisuviricota</taxon>
        <taxon>Pisoniviricetes</taxon>
        <taxon>Picornavirales</taxon>
        <taxon>Picornaviridae</taxon>
        <taxon>Ensavirinae</taxon>
        <taxon>Enterovirus</taxon>
        <taxon>Enterovirus cerhino</taxon>
    </lineage>
</organism>
<evidence type="ECO:0000256" key="6">
    <source>
        <dbReference type="ARBA" id="ARBA00011124"/>
    </source>
</evidence>
<dbReference type="InterPro" id="IPR059138">
    <property type="entry name" value="Pico_VP1"/>
</dbReference>
<evidence type="ECO:0000256" key="64">
    <source>
        <dbReference type="ARBA" id="ARBA00047631"/>
    </source>
</evidence>
<comment type="function">
    <text evidence="67">Protein 3A: Localizes the viral replication complex to the surface of membranous vesicles. It inhibits host cell endoplasmic reticulum-to-Golgi apparatus transport and causes the disassembly of the Golgi complex, possibly through GBF1 interaction. This would result in depletion of MHC, trail receptors and IFN receptors at the host cell surface.</text>
</comment>
<evidence type="ECO:0000256" key="7">
    <source>
        <dbReference type="ARBA" id="ARBA00011236"/>
    </source>
</evidence>
<dbReference type="GO" id="GO:0039540">
    <property type="term" value="P:symbiont-mediated suppression of host cytoplasmic pattern recognition receptor signaling pathway via inhibition of RIG-I activity"/>
    <property type="evidence" value="ECO:0007669"/>
    <property type="project" value="UniProtKB-KW"/>
</dbReference>
<dbReference type="Pfam" id="PF08727">
    <property type="entry name" value="P3A"/>
    <property type="match status" value="1"/>
</dbReference>
<keyword evidence="44 67" id="KW-1164">Virus endocytosis by host</keyword>
<dbReference type="InterPro" id="IPR036203">
    <property type="entry name" value="P3A_soluble_dom"/>
</dbReference>
<dbReference type="GO" id="GO:0042025">
    <property type="term" value="C:host cell nucleus"/>
    <property type="evidence" value="ECO:0007669"/>
    <property type="project" value="UniProtKB-SubCell"/>
</dbReference>
<evidence type="ECO:0000256" key="5">
    <source>
        <dbReference type="ARBA" id="ARBA00008303"/>
    </source>
</evidence>
<evidence type="ECO:0000256" key="62">
    <source>
        <dbReference type="ARBA" id="ARBA00046425"/>
    </source>
</evidence>
<comment type="function">
    <text evidence="67">Protein 2C: Induces and associates with structural rearrangements of intracellular membranes. Displays RNA-binding, nucleotide binding and NTPase activities. May play a role in virion morphogenesis and viral RNA encapsidation by interacting with the capsid protein VP3.</text>
</comment>
<comment type="catalytic activity">
    <reaction evidence="67">
        <text>RNA(n) + a ribonucleoside 5'-triphosphate = RNA(n+1) + diphosphate</text>
        <dbReference type="Rhea" id="RHEA:21248"/>
        <dbReference type="Rhea" id="RHEA-COMP:14527"/>
        <dbReference type="Rhea" id="RHEA-COMP:17342"/>
        <dbReference type="ChEBI" id="CHEBI:33019"/>
        <dbReference type="ChEBI" id="CHEBI:61557"/>
        <dbReference type="ChEBI" id="CHEBI:140395"/>
        <dbReference type="EC" id="2.7.7.48"/>
    </reaction>
</comment>
<keyword evidence="42 67" id="KW-1043">Host membrane</keyword>
<dbReference type="InterPro" id="IPR043128">
    <property type="entry name" value="Rev_trsase/Diguanyl_cyclase"/>
</dbReference>
<evidence type="ECO:0000256" key="19">
    <source>
        <dbReference type="ARBA" id="ARBA00022562"/>
    </source>
</evidence>
<evidence type="ECO:0000256" key="32">
    <source>
        <dbReference type="ARBA" id="ARBA00022771"/>
    </source>
</evidence>
<evidence type="ECO:0000256" key="10">
    <source>
        <dbReference type="ARBA" id="ARBA00011876"/>
    </source>
</evidence>
<keyword evidence="11 67" id="KW-0813">Transport</keyword>
<dbReference type="InterPro" id="IPR043504">
    <property type="entry name" value="Peptidase_S1_PA_chymotrypsin"/>
</dbReference>
<keyword evidence="50" id="KW-1088">Inhibition of host RIG-I by virus</keyword>
<keyword evidence="32" id="KW-0863">Zinc-finger</keyword>
<evidence type="ECO:0000256" key="33">
    <source>
        <dbReference type="ARBA" id="ARBA00022801"/>
    </source>
</evidence>
<comment type="function">
    <text evidence="67">Protein 2B: Plays an essential role in the virus replication cycle by acting as a viroporin. Creates a pore in the host reticulum endoplasmic and as a consequence releases Ca2+ in the cytoplasm of infected cell. In turn, high levels of cytoplasmic calcium may trigger membrane trafficking and transport of viral ER-associated proteins to viroplasms, sites of viral genome replication.</text>
</comment>
<evidence type="ECO:0000256" key="52">
    <source>
        <dbReference type="ARBA" id="ARBA00023197"/>
    </source>
</evidence>
<dbReference type="EC" id="3.6.1.15" evidence="67"/>
<dbReference type="InterPro" id="IPR033703">
    <property type="entry name" value="Rhv-like"/>
</dbReference>
<reference evidence="72" key="1">
    <citation type="submission" date="2016-12" db="EMBL/GenBank/DDBJ databases">
        <title>Genome sequences of rhinoviruses from local children's hospital.</title>
        <authorList>
            <person name="Greninger A.L."/>
            <person name="Zerr D."/>
            <person name="Jerome K."/>
        </authorList>
    </citation>
    <scope>NUCLEOTIDE SEQUENCE</scope>
    <source>
        <strain evidence="72">SCH-120</strain>
    </source>
</reference>
<dbReference type="Pfam" id="PF01552">
    <property type="entry name" value="Pico_P2B"/>
    <property type="match status" value="1"/>
</dbReference>
<keyword evidence="51 67" id="KW-0472">Membrane</keyword>
<dbReference type="InterPro" id="IPR027417">
    <property type="entry name" value="P-loop_NTPase"/>
</dbReference>
<dbReference type="Gene3D" id="2.40.10.10">
    <property type="entry name" value="Trypsin-like serine proteases"/>
    <property type="match status" value="4"/>
</dbReference>
<dbReference type="InterPro" id="IPR002527">
    <property type="entry name" value="Pico_P2B"/>
</dbReference>
<dbReference type="GO" id="GO:0004197">
    <property type="term" value="F:cysteine-type endopeptidase activity"/>
    <property type="evidence" value="ECO:0007669"/>
    <property type="project" value="UniProtKB-EC"/>
</dbReference>
<evidence type="ECO:0000256" key="41">
    <source>
        <dbReference type="ARBA" id="ARBA00022844"/>
    </source>
</evidence>
<name>A0A1V0PLJ9_9ENTO</name>
<comment type="subunit">
    <text evidence="67">Capsid protein VP1: Interacts with capsid protein VP0, and capsid protein VP3 to form heterotrimeric protomers. Five protomers subsequently associate to form pentamers which serve as building blocks for the capsid. Interacts with capsid protein VP2, capsid protein VP3 and capsid protein VP4 following cleavage of capsid protein VP0.</text>
</comment>
<dbReference type="Pfam" id="PF02226">
    <property type="entry name" value="Pico_P1A"/>
    <property type="match status" value="1"/>
</dbReference>
<dbReference type="SUPFAM" id="SSF56672">
    <property type="entry name" value="DNA/RNA polymerases"/>
    <property type="match status" value="1"/>
</dbReference>
<keyword evidence="18 67" id="KW-0167">Capsid protein</keyword>
<evidence type="ECO:0000256" key="26">
    <source>
        <dbReference type="ARBA" id="ARBA00022705"/>
    </source>
</evidence>
<keyword evidence="28 67" id="KW-0519">Myristate</keyword>
<evidence type="ECO:0000256" key="38">
    <source>
        <dbReference type="ARBA" id="ARBA00022833"/>
    </source>
</evidence>
<keyword evidence="33 67" id="KW-0378">Hydrolase</keyword>
<evidence type="ECO:0000256" key="14">
    <source>
        <dbReference type="ARBA" id="ARBA00022488"/>
    </source>
</evidence>
<keyword evidence="25 67" id="KW-0548">Nucleotidyltransferase</keyword>